<evidence type="ECO:0000313" key="6">
    <source>
        <dbReference type="Proteomes" id="UP000010796"/>
    </source>
</evidence>
<dbReference type="Proteomes" id="UP000010796">
    <property type="component" value="Chromosome"/>
</dbReference>
<keyword evidence="2" id="KW-0680">Restriction system</keyword>
<dbReference type="eggNOG" id="COG0732">
    <property type="taxonomic scope" value="Bacteria"/>
</dbReference>
<keyword evidence="6" id="KW-1185">Reference proteome</keyword>
<feature type="domain" description="Type I restriction modification DNA specificity" evidence="4">
    <location>
        <begin position="2"/>
        <end position="175"/>
    </location>
</feature>
<feature type="domain" description="Type I restriction modification DNA specificity" evidence="4">
    <location>
        <begin position="198"/>
        <end position="372"/>
    </location>
</feature>
<dbReference type="CDD" id="cd17517">
    <property type="entry name" value="RMtype1_S_EcoKI_StySPI-TRD2-CR2_like"/>
    <property type="match status" value="1"/>
</dbReference>
<protein>
    <submittedName>
        <fullName evidence="5">Restriction endonuclease S subunit</fullName>
    </submittedName>
</protein>
<dbReference type="PATRIC" id="fig|926556.3.peg.425"/>
<dbReference type="CDD" id="cd17289">
    <property type="entry name" value="RMtype1_S_BamJRS5ORF1993P-TRD1-CR1_like"/>
    <property type="match status" value="1"/>
</dbReference>
<gene>
    <name evidence="5" type="ordered locus">Echvi_0423</name>
</gene>
<dbReference type="GO" id="GO:0009307">
    <property type="term" value="P:DNA restriction-modification system"/>
    <property type="evidence" value="ECO:0007669"/>
    <property type="project" value="UniProtKB-KW"/>
</dbReference>
<comment type="similarity">
    <text evidence="1">Belongs to the type-I restriction system S methylase family.</text>
</comment>
<dbReference type="InterPro" id="IPR052021">
    <property type="entry name" value="Type-I_RS_S_subunit"/>
</dbReference>
<dbReference type="OrthoDB" id="667970at2"/>
<evidence type="ECO:0000259" key="4">
    <source>
        <dbReference type="Pfam" id="PF01420"/>
    </source>
</evidence>
<dbReference type="GO" id="GO:0003677">
    <property type="term" value="F:DNA binding"/>
    <property type="evidence" value="ECO:0007669"/>
    <property type="project" value="UniProtKB-KW"/>
</dbReference>
<evidence type="ECO:0000256" key="1">
    <source>
        <dbReference type="ARBA" id="ARBA00010923"/>
    </source>
</evidence>
<proteinExistence type="inferred from homology"/>
<name>L0FRZ5_ECHVK</name>
<dbReference type="HOGENOM" id="CLU_021095_10_1_10"/>
<dbReference type="SUPFAM" id="SSF116734">
    <property type="entry name" value="DNA methylase specificity domain"/>
    <property type="match status" value="2"/>
</dbReference>
<accession>L0FRZ5</accession>
<dbReference type="PANTHER" id="PTHR30408">
    <property type="entry name" value="TYPE-1 RESTRICTION ENZYME ECOKI SPECIFICITY PROTEIN"/>
    <property type="match status" value="1"/>
</dbReference>
<dbReference type="AlphaFoldDB" id="L0FRZ5"/>
<keyword evidence="5" id="KW-0378">Hydrolase</keyword>
<dbReference type="REBASE" id="58049">
    <property type="entry name" value="S.Evi17526III"/>
</dbReference>
<reference evidence="6" key="1">
    <citation type="submission" date="2012-02" db="EMBL/GenBank/DDBJ databases">
        <title>The complete genome of Echinicola vietnamensis DSM 17526.</title>
        <authorList>
            <person name="Lucas S."/>
            <person name="Copeland A."/>
            <person name="Lapidus A."/>
            <person name="Glavina del Rio T."/>
            <person name="Dalin E."/>
            <person name="Tice H."/>
            <person name="Bruce D."/>
            <person name="Goodwin L."/>
            <person name="Pitluck S."/>
            <person name="Peters L."/>
            <person name="Ovchinnikova G."/>
            <person name="Teshima H."/>
            <person name="Kyrpides N."/>
            <person name="Mavromatis K."/>
            <person name="Ivanova N."/>
            <person name="Brettin T."/>
            <person name="Detter J.C."/>
            <person name="Han C."/>
            <person name="Larimer F."/>
            <person name="Land M."/>
            <person name="Hauser L."/>
            <person name="Markowitz V."/>
            <person name="Cheng J.-F."/>
            <person name="Hugenholtz P."/>
            <person name="Woyke T."/>
            <person name="Wu D."/>
            <person name="Brambilla E."/>
            <person name="Klenk H.-P."/>
            <person name="Eisen J.A."/>
        </authorList>
    </citation>
    <scope>NUCLEOTIDE SEQUENCE [LARGE SCALE GENOMIC DNA]</scope>
    <source>
        <strain evidence="6">DSM 17526 / LMG 23754 / KMM 6221</strain>
    </source>
</reference>
<dbReference type="Gene3D" id="3.90.220.20">
    <property type="entry name" value="DNA methylase specificity domains"/>
    <property type="match status" value="2"/>
</dbReference>
<evidence type="ECO:0000256" key="2">
    <source>
        <dbReference type="ARBA" id="ARBA00022747"/>
    </source>
</evidence>
<keyword evidence="5" id="KW-0255">Endonuclease</keyword>
<dbReference type="InterPro" id="IPR044946">
    <property type="entry name" value="Restrct_endonuc_typeI_TRD_sf"/>
</dbReference>
<keyword evidence="5" id="KW-0540">Nuclease</keyword>
<keyword evidence="3" id="KW-0238">DNA-binding</keyword>
<dbReference type="InterPro" id="IPR000055">
    <property type="entry name" value="Restrct_endonuc_typeI_TRD"/>
</dbReference>
<dbReference type="KEGG" id="evi:Echvi_0423"/>
<dbReference type="STRING" id="926556.Echvi_0423"/>
<dbReference type="EMBL" id="CP003346">
    <property type="protein sequence ID" value="AGA76709.1"/>
    <property type="molecule type" value="Genomic_DNA"/>
</dbReference>
<dbReference type="Pfam" id="PF01420">
    <property type="entry name" value="Methylase_S"/>
    <property type="match status" value="2"/>
</dbReference>
<dbReference type="RefSeq" id="WP_015264276.1">
    <property type="nucleotide sequence ID" value="NC_019904.1"/>
</dbReference>
<evidence type="ECO:0000313" key="5">
    <source>
        <dbReference type="EMBL" id="AGA76709.1"/>
    </source>
</evidence>
<dbReference type="GO" id="GO:0004519">
    <property type="term" value="F:endonuclease activity"/>
    <property type="evidence" value="ECO:0007669"/>
    <property type="project" value="UniProtKB-KW"/>
</dbReference>
<evidence type="ECO:0000256" key="3">
    <source>
        <dbReference type="ARBA" id="ARBA00023125"/>
    </source>
</evidence>
<sequence length="400" mass="45665">MKSVELGEIFDITSSKRVFQSEWKDKGIPFFRAREIVKISKYGFVDNELFISEEMYEDYKSKYGVPKEDDILITGVGTLGITYKVKKGDKFYFKDGNIIWFKKKSDVDSKFVQYCFQSQEVLRQVQSGANGATVGTFTIEKAKKTKIPLPPLATQKKIAAILDAADAHRQKTKQLLAKYDELAQSIFLDMFGDPVTNPKGWKKRTLDKLLTRKTQNGHYAPKDVYSEEGVQMVHMSDAFYQILEPGEFKRVLVSDGLRKKYEINDSDILVARRSLNYEGAAKPCMVPKYSEPLIYESSLIRLTPDQKVLTPIYLFYFLNNDRARGAYVLKHVTKSTISGINNKGLNAVEIVLPPIELQKQFLNIVKVIEMEKVIAKQSLEKAEELFQGLLQKAFKGELVE</sequence>
<dbReference type="PANTHER" id="PTHR30408:SF12">
    <property type="entry name" value="TYPE I RESTRICTION ENZYME MJAVIII SPECIFICITY SUBUNIT"/>
    <property type="match status" value="1"/>
</dbReference>
<organism evidence="5 6">
    <name type="scientific">Echinicola vietnamensis (strain DSM 17526 / LMG 23754 / KMM 6221)</name>
    <dbReference type="NCBI Taxonomy" id="926556"/>
    <lineage>
        <taxon>Bacteria</taxon>
        <taxon>Pseudomonadati</taxon>
        <taxon>Bacteroidota</taxon>
        <taxon>Cytophagia</taxon>
        <taxon>Cytophagales</taxon>
        <taxon>Cyclobacteriaceae</taxon>
        <taxon>Echinicola</taxon>
    </lineage>
</organism>